<organism evidence="1 2">
    <name type="scientific">Drosophila ananassae</name>
    <name type="common">Fruit fly</name>
    <dbReference type="NCBI Taxonomy" id="7217"/>
    <lineage>
        <taxon>Eukaryota</taxon>
        <taxon>Metazoa</taxon>
        <taxon>Ecdysozoa</taxon>
        <taxon>Arthropoda</taxon>
        <taxon>Hexapoda</taxon>
        <taxon>Insecta</taxon>
        <taxon>Pterygota</taxon>
        <taxon>Neoptera</taxon>
        <taxon>Endopterygota</taxon>
        <taxon>Diptera</taxon>
        <taxon>Brachycera</taxon>
        <taxon>Muscomorpha</taxon>
        <taxon>Ephydroidea</taxon>
        <taxon>Drosophilidae</taxon>
        <taxon>Drosophila</taxon>
        <taxon>Sophophora</taxon>
    </lineage>
</organism>
<name>A0A0P8ZW42_DROAN</name>
<dbReference type="EMBL" id="CH902618">
    <property type="protein sequence ID" value="KPU78829.1"/>
    <property type="molecule type" value="Genomic_DNA"/>
</dbReference>
<gene>
    <name evidence="1" type="primary">Dana\GF28130</name>
    <name evidence="1" type="ORF">GF28130</name>
</gene>
<dbReference type="AlphaFoldDB" id="A0A0P8ZW42"/>
<proteinExistence type="predicted"/>
<dbReference type="Proteomes" id="UP000007801">
    <property type="component" value="Unassembled WGS sequence"/>
</dbReference>
<reference evidence="1 2" key="1">
    <citation type="journal article" date="2007" name="Nature">
        <title>Evolution of genes and genomes on the Drosophila phylogeny.</title>
        <authorList>
            <consortium name="Drosophila 12 Genomes Consortium"/>
            <person name="Clark A.G."/>
            <person name="Eisen M.B."/>
            <person name="Smith D.R."/>
            <person name="Bergman C.M."/>
            <person name="Oliver B."/>
            <person name="Markow T.A."/>
            <person name="Kaufman T.C."/>
            <person name="Kellis M."/>
            <person name="Gelbart W."/>
            <person name="Iyer V.N."/>
            <person name="Pollard D.A."/>
            <person name="Sackton T.B."/>
            <person name="Larracuente A.M."/>
            <person name="Singh N.D."/>
            <person name="Abad J.P."/>
            <person name="Abt D.N."/>
            <person name="Adryan B."/>
            <person name="Aguade M."/>
            <person name="Akashi H."/>
            <person name="Anderson W.W."/>
            <person name="Aquadro C.F."/>
            <person name="Ardell D.H."/>
            <person name="Arguello R."/>
            <person name="Artieri C.G."/>
            <person name="Barbash D.A."/>
            <person name="Barker D."/>
            <person name="Barsanti P."/>
            <person name="Batterham P."/>
            <person name="Batzoglou S."/>
            <person name="Begun D."/>
            <person name="Bhutkar A."/>
            <person name="Blanco E."/>
            <person name="Bosak S.A."/>
            <person name="Bradley R.K."/>
            <person name="Brand A.D."/>
            <person name="Brent M.R."/>
            <person name="Brooks A.N."/>
            <person name="Brown R.H."/>
            <person name="Butlin R.K."/>
            <person name="Caggese C."/>
            <person name="Calvi B.R."/>
            <person name="Bernardo de Carvalho A."/>
            <person name="Caspi A."/>
            <person name="Castrezana S."/>
            <person name="Celniker S.E."/>
            <person name="Chang J.L."/>
            <person name="Chapple C."/>
            <person name="Chatterji S."/>
            <person name="Chinwalla A."/>
            <person name="Civetta A."/>
            <person name="Clifton S.W."/>
            <person name="Comeron J.M."/>
            <person name="Costello J.C."/>
            <person name="Coyne J.A."/>
            <person name="Daub J."/>
            <person name="David R.G."/>
            <person name="Delcher A.L."/>
            <person name="Delehaunty K."/>
            <person name="Do C.B."/>
            <person name="Ebling H."/>
            <person name="Edwards K."/>
            <person name="Eickbush T."/>
            <person name="Evans J.D."/>
            <person name="Filipski A."/>
            <person name="Findeiss S."/>
            <person name="Freyhult E."/>
            <person name="Fulton L."/>
            <person name="Fulton R."/>
            <person name="Garcia A.C."/>
            <person name="Gardiner A."/>
            <person name="Garfield D.A."/>
            <person name="Garvin B.E."/>
            <person name="Gibson G."/>
            <person name="Gilbert D."/>
            <person name="Gnerre S."/>
            <person name="Godfrey J."/>
            <person name="Good R."/>
            <person name="Gotea V."/>
            <person name="Gravely B."/>
            <person name="Greenberg A.J."/>
            <person name="Griffiths-Jones S."/>
            <person name="Gross S."/>
            <person name="Guigo R."/>
            <person name="Gustafson E.A."/>
            <person name="Haerty W."/>
            <person name="Hahn M.W."/>
            <person name="Halligan D.L."/>
            <person name="Halpern A.L."/>
            <person name="Halter G.M."/>
            <person name="Han M.V."/>
            <person name="Heger A."/>
            <person name="Hillier L."/>
            <person name="Hinrichs A.S."/>
            <person name="Holmes I."/>
            <person name="Hoskins R.A."/>
            <person name="Hubisz M.J."/>
            <person name="Hultmark D."/>
            <person name="Huntley M.A."/>
            <person name="Jaffe D.B."/>
            <person name="Jagadeeshan S."/>
            <person name="Jeck W.R."/>
            <person name="Johnson J."/>
            <person name="Jones C.D."/>
            <person name="Jordan W.C."/>
            <person name="Karpen G.H."/>
            <person name="Kataoka E."/>
            <person name="Keightley P.D."/>
            <person name="Kheradpour P."/>
            <person name="Kirkness E.F."/>
            <person name="Koerich L.B."/>
            <person name="Kristiansen K."/>
            <person name="Kudrna D."/>
            <person name="Kulathinal R.J."/>
            <person name="Kumar S."/>
            <person name="Kwok R."/>
            <person name="Lander E."/>
            <person name="Langley C.H."/>
            <person name="Lapoint R."/>
            <person name="Lazzaro B.P."/>
            <person name="Lee S.J."/>
            <person name="Levesque L."/>
            <person name="Li R."/>
            <person name="Lin C.F."/>
            <person name="Lin M.F."/>
            <person name="Lindblad-Toh K."/>
            <person name="Llopart A."/>
            <person name="Long M."/>
            <person name="Low L."/>
            <person name="Lozovsky E."/>
            <person name="Lu J."/>
            <person name="Luo M."/>
            <person name="Machado C.A."/>
            <person name="Makalowski W."/>
            <person name="Marzo M."/>
            <person name="Matsuda M."/>
            <person name="Matzkin L."/>
            <person name="McAllister B."/>
            <person name="McBride C.S."/>
            <person name="McKernan B."/>
            <person name="McKernan K."/>
            <person name="Mendez-Lago M."/>
            <person name="Minx P."/>
            <person name="Mollenhauer M.U."/>
            <person name="Montooth K."/>
            <person name="Mount S.M."/>
            <person name="Mu X."/>
            <person name="Myers E."/>
            <person name="Negre B."/>
            <person name="Newfeld S."/>
            <person name="Nielsen R."/>
            <person name="Noor M.A."/>
            <person name="O'Grady P."/>
            <person name="Pachter L."/>
            <person name="Papaceit M."/>
            <person name="Parisi M.J."/>
            <person name="Parisi M."/>
            <person name="Parts L."/>
            <person name="Pedersen J.S."/>
            <person name="Pesole G."/>
            <person name="Phillippy A.M."/>
            <person name="Ponting C.P."/>
            <person name="Pop M."/>
            <person name="Porcelli D."/>
            <person name="Powell J.R."/>
            <person name="Prohaska S."/>
            <person name="Pruitt K."/>
            <person name="Puig M."/>
            <person name="Quesneville H."/>
            <person name="Ram K.R."/>
            <person name="Rand D."/>
            <person name="Rasmussen M.D."/>
            <person name="Reed L.K."/>
            <person name="Reenan R."/>
            <person name="Reily A."/>
            <person name="Remington K.A."/>
            <person name="Rieger T.T."/>
            <person name="Ritchie M.G."/>
            <person name="Robin C."/>
            <person name="Rogers Y.H."/>
            <person name="Rohde C."/>
            <person name="Rozas J."/>
            <person name="Rubenfield M.J."/>
            <person name="Ruiz A."/>
            <person name="Russo S."/>
            <person name="Salzberg S.L."/>
            <person name="Sanchez-Gracia A."/>
            <person name="Saranga D.J."/>
            <person name="Sato H."/>
            <person name="Schaeffer S.W."/>
            <person name="Schatz M.C."/>
            <person name="Schlenke T."/>
            <person name="Schwartz R."/>
            <person name="Segarra C."/>
            <person name="Singh R.S."/>
            <person name="Sirot L."/>
            <person name="Sirota M."/>
            <person name="Sisneros N.B."/>
            <person name="Smith C.D."/>
            <person name="Smith T.F."/>
            <person name="Spieth J."/>
            <person name="Stage D.E."/>
            <person name="Stark A."/>
            <person name="Stephan W."/>
            <person name="Strausberg R.L."/>
            <person name="Strempel S."/>
            <person name="Sturgill D."/>
            <person name="Sutton G."/>
            <person name="Sutton G.G."/>
            <person name="Tao W."/>
            <person name="Teichmann S."/>
            <person name="Tobari Y.N."/>
            <person name="Tomimura Y."/>
            <person name="Tsolas J.M."/>
            <person name="Valente V.L."/>
            <person name="Venter E."/>
            <person name="Venter J.C."/>
            <person name="Vicario S."/>
            <person name="Vieira F.G."/>
            <person name="Vilella A.J."/>
            <person name="Villasante A."/>
            <person name="Walenz B."/>
            <person name="Wang J."/>
            <person name="Wasserman M."/>
            <person name="Watts T."/>
            <person name="Wilson D."/>
            <person name="Wilson R.K."/>
            <person name="Wing R.A."/>
            <person name="Wolfner M.F."/>
            <person name="Wong A."/>
            <person name="Wong G.K."/>
            <person name="Wu C.I."/>
            <person name="Wu G."/>
            <person name="Yamamoto D."/>
            <person name="Yang H.P."/>
            <person name="Yang S.P."/>
            <person name="Yorke J.A."/>
            <person name="Yoshida K."/>
            <person name="Zdobnov E."/>
            <person name="Zhang P."/>
            <person name="Zhang Y."/>
            <person name="Zimin A.V."/>
            <person name="Baldwin J."/>
            <person name="Abdouelleil A."/>
            <person name="Abdulkadir J."/>
            <person name="Abebe A."/>
            <person name="Abera B."/>
            <person name="Abreu J."/>
            <person name="Acer S.C."/>
            <person name="Aftuck L."/>
            <person name="Alexander A."/>
            <person name="An P."/>
            <person name="Anderson E."/>
            <person name="Anderson S."/>
            <person name="Arachi H."/>
            <person name="Azer M."/>
            <person name="Bachantsang P."/>
            <person name="Barry A."/>
            <person name="Bayul T."/>
            <person name="Berlin A."/>
            <person name="Bessette D."/>
            <person name="Bloom T."/>
            <person name="Blye J."/>
            <person name="Boguslavskiy L."/>
            <person name="Bonnet C."/>
            <person name="Boukhgalter B."/>
            <person name="Bourzgui I."/>
            <person name="Brown A."/>
            <person name="Cahill P."/>
            <person name="Channer S."/>
            <person name="Cheshatsang Y."/>
            <person name="Chuda L."/>
            <person name="Citroen M."/>
            <person name="Collymore A."/>
            <person name="Cooke P."/>
            <person name="Costello M."/>
            <person name="D'Aco K."/>
            <person name="Daza R."/>
            <person name="De Haan G."/>
            <person name="DeGray S."/>
            <person name="DeMaso C."/>
            <person name="Dhargay N."/>
            <person name="Dooley K."/>
            <person name="Dooley E."/>
            <person name="Doricent M."/>
            <person name="Dorje P."/>
            <person name="Dorjee K."/>
            <person name="Dupes A."/>
            <person name="Elong R."/>
            <person name="Falk J."/>
            <person name="Farina A."/>
            <person name="Faro S."/>
            <person name="Ferguson D."/>
            <person name="Fisher S."/>
            <person name="Foley C.D."/>
            <person name="Franke A."/>
            <person name="Friedrich D."/>
            <person name="Gadbois L."/>
            <person name="Gearin G."/>
            <person name="Gearin C.R."/>
            <person name="Giannoukos G."/>
            <person name="Goode T."/>
            <person name="Graham J."/>
            <person name="Grandbois E."/>
            <person name="Grewal S."/>
            <person name="Gyaltsen K."/>
            <person name="Hafez N."/>
            <person name="Hagos B."/>
            <person name="Hall J."/>
            <person name="Henson C."/>
            <person name="Hollinger A."/>
            <person name="Honan T."/>
            <person name="Huard M.D."/>
            <person name="Hughes L."/>
            <person name="Hurhula B."/>
            <person name="Husby M.E."/>
            <person name="Kamat A."/>
            <person name="Kanga B."/>
            <person name="Kashin S."/>
            <person name="Khazanovich D."/>
            <person name="Kisner P."/>
            <person name="Lance K."/>
            <person name="Lara M."/>
            <person name="Lee W."/>
            <person name="Lennon N."/>
            <person name="Letendre F."/>
            <person name="LeVine R."/>
            <person name="Lipovsky A."/>
            <person name="Liu X."/>
            <person name="Liu J."/>
            <person name="Liu S."/>
            <person name="Lokyitsang T."/>
            <person name="Lokyitsang Y."/>
            <person name="Lubonja R."/>
            <person name="Lui A."/>
            <person name="MacDonald P."/>
            <person name="Magnisalis V."/>
            <person name="Maru K."/>
            <person name="Matthews C."/>
            <person name="McCusker W."/>
            <person name="McDonough S."/>
            <person name="Mehta T."/>
            <person name="Meldrim J."/>
            <person name="Meneus L."/>
            <person name="Mihai O."/>
            <person name="Mihalev A."/>
            <person name="Mihova T."/>
            <person name="Mittelman R."/>
            <person name="Mlenga V."/>
            <person name="Montmayeur A."/>
            <person name="Mulrain L."/>
            <person name="Navidi A."/>
            <person name="Naylor J."/>
            <person name="Negash T."/>
            <person name="Nguyen T."/>
            <person name="Nguyen N."/>
            <person name="Nicol R."/>
            <person name="Norbu C."/>
            <person name="Norbu N."/>
            <person name="Novod N."/>
            <person name="O'Neill B."/>
            <person name="Osman S."/>
            <person name="Markiewicz E."/>
            <person name="Oyono O.L."/>
            <person name="Patti C."/>
            <person name="Phunkhang P."/>
            <person name="Pierre F."/>
            <person name="Priest M."/>
            <person name="Raghuraman S."/>
            <person name="Rege F."/>
            <person name="Reyes R."/>
            <person name="Rise C."/>
            <person name="Rogov P."/>
            <person name="Ross K."/>
            <person name="Ryan E."/>
            <person name="Settipalli S."/>
            <person name="Shea T."/>
            <person name="Sherpa N."/>
            <person name="Shi L."/>
            <person name="Shih D."/>
            <person name="Sparrow T."/>
            <person name="Spaulding J."/>
            <person name="Stalker J."/>
            <person name="Stange-Thomann N."/>
            <person name="Stavropoulos S."/>
            <person name="Stone C."/>
            <person name="Strader C."/>
            <person name="Tesfaye S."/>
            <person name="Thomson T."/>
            <person name="Thoulutsang Y."/>
            <person name="Thoulutsang D."/>
            <person name="Topham K."/>
            <person name="Topping I."/>
            <person name="Tsamla T."/>
            <person name="Vassiliev H."/>
            <person name="Vo A."/>
            <person name="Wangchuk T."/>
            <person name="Wangdi T."/>
            <person name="Weiand M."/>
            <person name="Wilkinson J."/>
            <person name="Wilson A."/>
            <person name="Yadav S."/>
            <person name="Young G."/>
            <person name="Yu Q."/>
            <person name="Zembek L."/>
            <person name="Zhong D."/>
            <person name="Zimmer A."/>
            <person name="Zwirko Z."/>
            <person name="Jaffe D.B."/>
            <person name="Alvarez P."/>
            <person name="Brockman W."/>
            <person name="Butler J."/>
            <person name="Chin C."/>
            <person name="Gnerre S."/>
            <person name="Grabherr M."/>
            <person name="Kleber M."/>
            <person name="Mauceli E."/>
            <person name="MacCallum I."/>
        </authorList>
    </citation>
    <scope>NUCLEOTIDE SEQUENCE [LARGE SCALE GENOMIC DNA]</scope>
    <source>
        <strain evidence="2">Tucson 14024-0371.13</strain>
    </source>
</reference>
<keyword evidence="2" id="KW-1185">Reference proteome</keyword>
<accession>A0A0P8ZW42</accession>
<protein>
    <submittedName>
        <fullName evidence="1">Uncharacterized protein</fullName>
    </submittedName>
</protein>
<dbReference type="InParanoid" id="A0A0P8ZW42"/>
<sequence length="54" mass="6085">MQNPIVIRTHTQLTIEKKIEQIEELNGDSKVNTCGCSRLVVVVVQFASVLLYLL</sequence>
<evidence type="ECO:0000313" key="1">
    <source>
        <dbReference type="EMBL" id="KPU78829.1"/>
    </source>
</evidence>
<evidence type="ECO:0000313" key="2">
    <source>
        <dbReference type="Proteomes" id="UP000007801"/>
    </source>
</evidence>